<comment type="caution">
    <text evidence="2">The sequence shown here is derived from an EMBL/GenBank/DDBJ whole genome shotgun (WGS) entry which is preliminary data.</text>
</comment>
<sequence length="169" mass="18158">MRASGVSVSSSGSGAGGRMRNRRASLAAVSCAALTVALSLLMCLTLGGCAEERAAAAPFKPVPAARILKPGYTTPGEGLVAVDVRRERTGNVIVKFRDAPVYLDGERVTDLMDGEHVTFYLKPGVHRIGVSTQFDPVVELRFLVDARYTSFASVTFDKDHRIGIRRVPH</sequence>
<evidence type="ECO:0000313" key="3">
    <source>
        <dbReference type="Proteomes" id="UP000183529"/>
    </source>
</evidence>
<dbReference type="Proteomes" id="UP000247515">
    <property type="component" value="Unassembled WGS sequence"/>
</dbReference>
<name>A0AAQ1GGR1_9BURK</name>
<dbReference type="EMBL" id="QJJV01000026">
    <property type="protein sequence ID" value="PXX08676.1"/>
    <property type="molecule type" value="Genomic_DNA"/>
</dbReference>
<dbReference type="Proteomes" id="UP000183529">
    <property type="component" value="Unassembled WGS sequence"/>
</dbReference>
<dbReference type="AlphaFoldDB" id="A0AAQ1GGR1"/>
<reference evidence="2 3" key="1">
    <citation type="submission" date="2016-10" db="EMBL/GenBank/DDBJ databases">
        <authorList>
            <person name="Varghese N."/>
            <person name="Submissions S."/>
        </authorList>
    </citation>
    <scope>NUCLEOTIDE SEQUENCE [LARGE SCALE GENOMIC DNA]</scope>
    <source>
        <strain evidence="2 3">LMG 22274</strain>
    </source>
</reference>
<reference evidence="1 4" key="2">
    <citation type="submission" date="2018-05" db="EMBL/GenBank/DDBJ databases">
        <title>Genomic Encyclopedia of Type Strains, Phase IV (KMG-V): Genome sequencing to study the core and pangenomes of soil and plant-associated prokaryotes.</title>
        <authorList>
            <person name="Whitman W."/>
        </authorList>
    </citation>
    <scope>NUCLEOTIDE SEQUENCE [LARGE SCALE GENOMIC DNA]</scope>
    <source>
        <strain evidence="1 4">SIr-6563</strain>
    </source>
</reference>
<gene>
    <name evidence="1" type="ORF">C7400_126100</name>
    <name evidence="2" type="ORF">SAMN05216550_10932</name>
</gene>
<organism evidence="2 3">
    <name type="scientific">Paraburkholderia tropica</name>
    <dbReference type="NCBI Taxonomy" id="92647"/>
    <lineage>
        <taxon>Bacteria</taxon>
        <taxon>Pseudomonadati</taxon>
        <taxon>Pseudomonadota</taxon>
        <taxon>Betaproteobacteria</taxon>
        <taxon>Burkholderiales</taxon>
        <taxon>Burkholderiaceae</taxon>
        <taxon>Paraburkholderia</taxon>
    </lineage>
</organism>
<evidence type="ECO:0000313" key="2">
    <source>
        <dbReference type="EMBL" id="SEJ82771.1"/>
    </source>
</evidence>
<evidence type="ECO:0000313" key="4">
    <source>
        <dbReference type="Proteomes" id="UP000247515"/>
    </source>
</evidence>
<dbReference type="EMBL" id="FNZM01000009">
    <property type="protein sequence ID" value="SEJ82771.1"/>
    <property type="molecule type" value="Genomic_DNA"/>
</dbReference>
<protein>
    <submittedName>
        <fullName evidence="2">Uncharacterized protein</fullName>
    </submittedName>
</protein>
<evidence type="ECO:0000313" key="1">
    <source>
        <dbReference type="EMBL" id="PXX08676.1"/>
    </source>
</evidence>
<proteinExistence type="predicted"/>
<keyword evidence="4" id="KW-1185">Reference proteome</keyword>
<accession>A0AAQ1GGR1</accession>